<keyword evidence="2" id="KW-1185">Reference proteome</keyword>
<name>A0A857J2W9_9BURK</name>
<sequence length="115" mass="12918">MTIPTEKSLIDSFKCTGRAIPDEYRLVFDDAGRAEIDVTNLRSFDYHVHSLSGEDFQLPFTVETSHGRRNVQGRGRYDLSPPYTGRLVFESTCTSANHTIAELTSFQASSWQTPA</sequence>
<evidence type="ECO:0000313" key="1">
    <source>
        <dbReference type="EMBL" id="QHI97593.1"/>
    </source>
</evidence>
<accession>A0A857J2W9</accession>
<reference evidence="1 2" key="1">
    <citation type="submission" date="2020-01" db="EMBL/GenBank/DDBJ databases">
        <title>Genome sequencing of strain KACC 21265.</title>
        <authorList>
            <person name="Heo J."/>
            <person name="Kim S.-J."/>
            <person name="Kim J.-S."/>
            <person name="Hong S.-B."/>
            <person name="Kwon S.-W."/>
        </authorList>
    </citation>
    <scope>NUCLEOTIDE SEQUENCE [LARGE SCALE GENOMIC DNA]</scope>
    <source>
        <strain evidence="1 2">KACC 21265</strain>
    </source>
</reference>
<evidence type="ECO:0000313" key="2">
    <source>
        <dbReference type="Proteomes" id="UP000464787"/>
    </source>
</evidence>
<dbReference type="AlphaFoldDB" id="A0A857J2W9"/>
<dbReference type="EMBL" id="CP047650">
    <property type="protein sequence ID" value="QHI97593.1"/>
    <property type="molecule type" value="Genomic_DNA"/>
</dbReference>
<dbReference type="KEGG" id="xyk:GT347_06075"/>
<organism evidence="1 2">
    <name type="scientific">Xylophilus rhododendri</name>
    <dbReference type="NCBI Taxonomy" id="2697032"/>
    <lineage>
        <taxon>Bacteria</taxon>
        <taxon>Pseudomonadati</taxon>
        <taxon>Pseudomonadota</taxon>
        <taxon>Betaproteobacteria</taxon>
        <taxon>Burkholderiales</taxon>
        <taxon>Xylophilus</taxon>
    </lineage>
</organism>
<gene>
    <name evidence="1" type="ORF">GT347_06075</name>
</gene>
<proteinExistence type="predicted"/>
<protein>
    <submittedName>
        <fullName evidence="1">Uncharacterized protein</fullName>
    </submittedName>
</protein>
<dbReference type="RefSeq" id="WP_160551111.1">
    <property type="nucleotide sequence ID" value="NZ_CP047650.1"/>
</dbReference>
<dbReference type="Proteomes" id="UP000464787">
    <property type="component" value="Chromosome"/>
</dbReference>